<keyword evidence="2" id="KW-0472">Membrane</keyword>
<gene>
    <name evidence="6" type="ORF">BA177_16290</name>
</gene>
<keyword evidence="7" id="KW-1185">Reference proteome</keyword>
<name>A0A193LLJ6_9GAMM</name>
<feature type="signal peptide" evidence="4">
    <location>
        <begin position="1"/>
        <end position="24"/>
    </location>
</feature>
<dbReference type="Pfam" id="PF25183">
    <property type="entry name" value="OMP_b-brl_4"/>
    <property type="match status" value="1"/>
</dbReference>
<evidence type="ECO:0000256" key="4">
    <source>
        <dbReference type="SAM" id="SignalP"/>
    </source>
</evidence>
<reference evidence="6 7" key="1">
    <citation type="submission" date="2016-06" db="EMBL/GenBank/DDBJ databases">
        <title>Complete genome sequence of a deep-branching marine Gamma Proteobacterium Woeseia oceani type strain XK5.</title>
        <authorList>
            <person name="Mu D."/>
            <person name="Du Z."/>
        </authorList>
    </citation>
    <scope>NUCLEOTIDE SEQUENCE [LARGE SCALE GENOMIC DNA]</scope>
    <source>
        <strain evidence="6 7">XK5</strain>
    </source>
</reference>
<dbReference type="SUPFAM" id="SSF49452">
    <property type="entry name" value="Starch-binding domain-like"/>
    <property type="match status" value="1"/>
</dbReference>
<keyword evidence="3" id="KW-0998">Cell outer membrane</keyword>
<comment type="subcellular location">
    <subcellularLocation>
        <location evidence="1">Cell outer membrane</location>
    </subcellularLocation>
</comment>
<evidence type="ECO:0000256" key="1">
    <source>
        <dbReference type="ARBA" id="ARBA00004442"/>
    </source>
</evidence>
<dbReference type="AlphaFoldDB" id="A0A193LLJ6"/>
<feature type="domain" description="TonB-dependent transporter Oar-like beta-barrel" evidence="5">
    <location>
        <begin position="252"/>
        <end position="315"/>
    </location>
</feature>
<dbReference type="GO" id="GO:0009279">
    <property type="term" value="C:cell outer membrane"/>
    <property type="evidence" value="ECO:0007669"/>
    <property type="project" value="UniProtKB-SubCell"/>
</dbReference>
<dbReference type="EMBL" id="CP016268">
    <property type="protein sequence ID" value="ANO53331.1"/>
    <property type="molecule type" value="Genomic_DNA"/>
</dbReference>
<dbReference type="Pfam" id="PF13620">
    <property type="entry name" value="CarboxypepD_reg"/>
    <property type="match status" value="1"/>
</dbReference>
<organism evidence="6 7">
    <name type="scientific">Woeseia oceani</name>
    <dbReference type="NCBI Taxonomy" id="1548547"/>
    <lineage>
        <taxon>Bacteria</taxon>
        <taxon>Pseudomonadati</taxon>
        <taxon>Pseudomonadota</taxon>
        <taxon>Gammaproteobacteria</taxon>
        <taxon>Woeseiales</taxon>
        <taxon>Woeseiaceae</taxon>
        <taxon>Woeseia</taxon>
    </lineage>
</organism>
<dbReference type="KEGG" id="woc:BA177_16290"/>
<dbReference type="STRING" id="1548547.BA177_16290"/>
<dbReference type="Gene3D" id="2.60.40.1120">
    <property type="entry name" value="Carboxypeptidase-like, regulatory domain"/>
    <property type="match status" value="1"/>
</dbReference>
<dbReference type="Proteomes" id="UP000092695">
    <property type="component" value="Chromosome"/>
</dbReference>
<proteinExistence type="predicted"/>
<dbReference type="Gene3D" id="2.40.170.20">
    <property type="entry name" value="TonB-dependent receptor, beta-barrel domain"/>
    <property type="match status" value="1"/>
</dbReference>
<keyword evidence="6" id="KW-0675">Receptor</keyword>
<evidence type="ECO:0000313" key="7">
    <source>
        <dbReference type="Proteomes" id="UP000092695"/>
    </source>
</evidence>
<dbReference type="InterPro" id="IPR057601">
    <property type="entry name" value="Oar-like_b-barrel"/>
</dbReference>
<evidence type="ECO:0000313" key="6">
    <source>
        <dbReference type="EMBL" id="ANO53331.1"/>
    </source>
</evidence>
<dbReference type="SUPFAM" id="SSF56935">
    <property type="entry name" value="Porins"/>
    <property type="match status" value="1"/>
</dbReference>
<dbReference type="InterPro" id="IPR018247">
    <property type="entry name" value="EF_Hand_1_Ca_BS"/>
</dbReference>
<feature type="chain" id="PRO_5008260413" evidence="4">
    <location>
        <begin position="25"/>
        <end position="996"/>
    </location>
</feature>
<evidence type="ECO:0000259" key="5">
    <source>
        <dbReference type="Pfam" id="PF25183"/>
    </source>
</evidence>
<evidence type="ECO:0000256" key="2">
    <source>
        <dbReference type="ARBA" id="ARBA00023136"/>
    </source>
</evidence>
<sequence>MTKNITRHLKLGAVALLLSTGALADTGTLRVSVTDASGNPLAGATVTASTSESLAQKSAVTDSNGEVRLAGLDPSDAYVVTINADGYQPIRNENVLVVSERTFNLPYTLQATSSAAIEEIVTYGRSDLGQLVDTTSALQATDVTLDLTESLPTGRNYQAYLQLAPTTKPTLDGNPSSKSGVNYSDIVDANGNTAGTSSDNVYYIDGINITDNLTGLFGANFNSEIIQEQQIITGGVPAEYEGGQGLVSRVLTKSGSNEFHGSVNYYMQSDSLVADNKHEADATFSTFDTAFTLGGPIIKDKLWFFGSYQRKEREEDVVNPATNTVSRTVKADQDLGFFKMTWQPTENDRVVAEFFNDPYERNGSLNPNVVVNRDLANVQGGDNYKLEYSHAWENLILTANFVSHEGELSNTAADKSSRNDVAYTGAAAVGITNADLQKGGSGSDTITFRNKESFNLIAEYFLDTAYGSHEFKAGYSQVTNEYNRDLVYTGDGAQYTSIGAANTGLTLADYTSGTWTGDRDVSEDDYQRIIDAMAASANSAYFLGLLDADSSGDIDEAELSALAFNSTAGNPTGDFNVYKIEQTVAGPTNFKTEGDVFFIQDSWNIDEHWTVNAGLRAEKWDHIATDGSKVFTFDYDIAPRLSVIYDLKGDGRSKVWGFYGRYYDPIRTDMTSFAGTLTGSVREEQIYVGNQWVTFRTRGGSQGADGFFAPTTKTPYTDEIMVGYEQSITNDQSIAITYTDRVTEDIMEDYDLGFYTDPAQVGGYALPLSYFGFDTLPTANYFIATLAGGKREYQGVEVTWRKRRSADSNWFGLASYSYNDAKGNSNSDGNADLQGDFLYLDPRAPNVYGPQPGNIEHLVKLAGSYRWENGIEVGATYYWNSGTLYSETFSQYSRHTPIRVGTAYEDNGTTTRWLAPGTVGSQKSPSYGTLDVRVKYVMDFADRYEAEFFLDIFNILDDQAVTRQQDLSGGDASYSFGEANDWVLPRRFYLGARMSF</sequence>
<accession>A0A193LLJ6</accession>
<dbReference type="InterPro" id="IPR013784">
    <property type="entry name" value="Carb-bd-like_fold"/>
</dbReference>
<dbReference type="GO" id="GO:0030246">
    <property type="term" value="F:carbohydrate binding"/>
    <property type="evidence" value="ECO:0007669"/>
    <property type="project" value="InterPro"/>
</dbReference>
<evidence type="ECO:0000256" key="3">
    <source>
        <dbReference type="ARBA" id="ARBA00023237"/>
    </source>
</evidence>
<dbReference type="InterPro" id="IPR036942">
    <property type="entry name" value="Beta-barrel_TonB_sf"/>
</dbReference>
<protein>
    <submittedName>
        <fullName evidence="6">TonB-dependent receptor</fullName>
    </submittedName>
</protein>
<keyword evidence="4" id="KW-0732">Signal</keyword>
<dbReference type="PROSITE" id="PS00018">
    <property type="entry name" value="EF_HAND_1"/>
    <property type="match status" value="1"/>
</dbReference>